<comment type="similarity">
    <text evidence="2">Belongs to the histone H1/H5 family. HCT subfamily.</text>
</comment>
<dbReference type="Pfam" id="PF07432">
    <property type="entry name" value="Hc1"/>
    <property type="match status" value="1"/>
</dbReference>
<feature type="compositionally biased region" description="Low complexity" evidence="3">
    <location>
        <begin position="65"/>
        <end position="84"/>
    </location>
</feature>
<evidence type="ECO:0000256" key="2">
    <source>
        <dbReference type="ARBA" id="ARBA00008424"/>
    </source>
</evidence>
<proteinExistence type="inferred from homology"/>
<comment type="caution">
    <text evidence="4">The sequence shown here is derived from an EMBL/GenBank/DDBJ whole genome shotgun (WGS) entry which is preliminary data.</text>
</comment>
<name>A0ABP8INF9_9BACT</name>
<dbReference type="Proteomes" id="UP001501153">
    <property type="component" value="Unassembled WGS sequence"/>
</dbReference>
<protein>
    <recommendedName>
        <fullName evidence="6">Histone H1</fullName>
    </recommendedName>
</protein>
<evidence type="ECO:0000256" key="1">
    <source>
        <dbReference type="ARBA" id="ARBA00002333"/>
    </source>
</evidence>
<evidence type="ECO:0008006" key="6">
    <source>
        <dbReference type="Google" id="ProtNLM"/>
    </source>
</evidence>
<comment type="function">
    <text evidence="1">Might have a role analogous to that of eukaryotic histone proteins.</text>
</comment>
<evidence type="ECO:0000256" key="3">
    <source>
        <dbReference type="SAM" id="MobiDB-lite"/>
    </source>
</evidence>
<dbReference type="InterPro" id="IPR010886">
    <property type="entry name" value="Hc1"/>
</dbReference>
<feature type="region of interest" description="Disordered" evidence="3">
    <location>
        <begin position="56"/>
        <end position="90"/>
    </location>
</feature>
<keyword evidence="5" id="KW-1185">Reference proteome</keyword>
<sequence length="90" mass="9432">MNPFAELKDLVMSLEDDFEKFFTKNNAAAGTRVRKGMQQLKTMAQTHRTNVQNMKNAAAGGSGADAGAAKAAPAKKAAPAAKKAAPAKKK</sequence>
<reference evidence="5" key="1">
    <citation type="journal article" date="2019" name="Int. J. Syst. Evol. Microbiol.">
        <title>The Global Catalogue of Microorganisms (GCM) 10K type strain sequencing project: providing services to taxonomists for standard genome sequencing and annotation.</title>
        <authorList>
            <consortium name="The Broad Institute Genomics Platform"/>
            <consortium name="The Broad Institute Genome Sequencing Center for Infectious Disease"/>
            <person name="Wu L."/>
            <person name="Ma J."/>
        </authorList>
    </citation>
    <scope>NUCLEOTIDE SEQUENCE [LARGE SCALE GENOMIC DNA]</scope>
    <source>
        <strain evidence="5">JCM 17923</strain>
    </source>
</reference>
<evidence type="ECO:0000313" key="5">
    <source>
        <dbReference type="Proteomes" id="UP001501153"/>
    </source>
</evidence>
<dbReference type="EMBL" id="BAABGZ010000071">
    <property type="protein sequence ID" value="GAA4364234.1"/>
    <property type="molecule type" value="Genomic_DNA"/>
</dbReference>
<accession>A0ABP8INF9</accession>
<organism evidence="4 5">
    <name type="scientific">Hymenobacter saemangeumensis</name>
    <dbReference type="NCBI Taxonomy" id="1084522"/>
    <lineage>
        <taxon>Bacteria</taxon>
        <taxon>Pseudomonadati</taxon>
        <taxon>Bacteroidota</taxon>
        <taxon>Cytophagia</taxon>
        <taxon>Cytophagales</taxon>
        <taxon>Hymenobacteraceae</taxon>
        <taxon>Hymenobacter</taxon>
    </lineage>
</organism>
<evidence type="ECO:0000313" key="4">
    <source>
        <dbReference type="EMBL" id="GAA4364234.1"/>
    </source>
</evidence>
<gene>
    <name evidence="4" type="ORF">GCM10023185_33580</name>
</gene>